<dbReference type="Proteomes" id="UP000199163">
    <property type="component" value="Unassembled WGS sequence"/>
</dbReference>
<evidence type="ECO:0008006" key="5">
    <source>
        <dbReference type="Google" id="ProtNLM"/>
    </source>
</evidence>
<dbReference type="InterPro" id="IPR046118">
    <property type="entry name" value="DUF6115"/>
</dbReference>
<organism evidence="3 4">
    <name type="scientific">Alteribacillus persepolensis</name>
    <dbReference type="NCBI Taxonomy" id="568899"/>
    <lineage>
        <taxon>Bacteria</taxon>
        <taxon>Bacillati</taxon>
        <taxon>Bacillota</taxon>
        <taxon>Bacilli</taxon>
        <taxon>Bacillales</taxon>
        <taxon>Bacillaceae</taxon>
        <taxon>Alteribacillus</taxon>
    </lineage>
</organism>
<keyword evidence="2" id="KW-1133">Transmembrane helix</keyword>
<proteinExistence type="predicted"/>
<dbReference type="OrthoDB" id="1708317at2"/>
<dbReference type="RefSeq" id="WP_091270422.1">
    <property type="nucleotide sequence ID" value="NZ_FNDK01000001.1"/>
</dbReference>
<evidence type="ECO:0000313" key="3">
    <source>
        <dbReference type="EMBL" id="SDG98745.1"/>
    </source>
</evidence>
<keyword evidence="4" id="KW-1185">Reference proteome</keyword>
<dbReference type="EMBL" id="FNDK01000001">
    <property type="protein sequence ID" value="SDG98745.1"/>
    <property type="molecule type" value="Genomic_DNA"/>
</dbReference>
<protein>
    <recommendedName>
        <fullName evidence="5">Swarming motility protein SwrB</fullName>
    </recommendedName>
</protein>
<evidence type="ECO:0000256" key="2">
    <source>
        <dbReference type="SAM" id="Phobius"/>
    </source>
</evidence>
<feature type="compositionally biased region" description="Basic and acidic residues" evidence="1">
    <location>
        <begin position="88"/>
        <end position="106"/>
    </location>
</feature>
<evidence type="ECO:0000256" key="1">
    <source>
        <dbReference type="SAM" id="MobiDB-lite"/>
    </source>
</evidence>
<feature type="region of interest" description="Disordered" evidence="1">
    <location>
        <begin position="62"/>
        <end position="117"/>
    </location>
</feature>
<dbReference type="Pfam" id="PF19610">
    <property type="entry name" value="DUF6115"/>
    <property type="match status" value="1"/>
</dbReference>
<name>A0A1G7YQZ1_9BACI</name>
<reference evidence="3 4" key="1">
    <citation type="submission" date="2016-10" db="EMBL/GenBank/DDBJ databases">
        <authorList>
            <person name="de Groot N.N."/>
        </authorList>
    </citation>
    <scope>NUCLEOTIDE SEQUENCE [LARGE SCALE GENOMIC DNA]</scope>
    <source>
        <strain evidence="3 4">DSM 21632</strain>
    </source>
</reference>
<evidence type="ECO:0000313" key="4">
    <source>
        <dbReference type="Proteomes" id="UP000199163"/>
    </source>
</evidence>
<accession>A0A1G7YQZ1</accession>
<gene>
    <name evidence="3" type="ORF">SAMN05192534_101237</name>
</gene>
<feature type="transmembrane region" description="Helical" evidence="2">
    <location>
        <begin position="6"/>
        <end position="24"/>
    </location>
</feature>
<keyword evidence="2" id="KW-0812">Transmembrane</keyword>
<dbReference type="AlphaFoldDB" id="A0A1G7YQZ1"/>
<feature type="compositionally biased region" description="Polar residues" evidence="1">
    <location>
        <begin position="62"/>
        <end position="72"/>
    </location>
</feature>
<dbReference type="STRING" id="568899.SAMN05192534_101237"/>
<sequence>MTVAFIVLSFFVHIVTIGFLVVISKKQKALQKERGNLMNVREDVKGLLETYTNEVKRENEALKQSLQTQTSAPRIYELQQQTQQAAEESDKRPEQQERTDKRENIRENNFSIPNKNEDIEDTEDTYEVSFKAKVLSLANQGYEKGEIAKQLNMGKGEVELLLKFYQ</sequence>
<keyword evidence="2" id="KW-0472">Membrane</keyword>